<reference evidence="1" key="1">
    <citation type="submission" date="2022-08" db="EMBL/GenBank/DDBJ databases">
        <authorList>
            <consortium name="DOE Joint Genome Institute"/>
            <person name="Min B."/>
            <person name="Riley R."/>
            <person name="Sierra-Patev S."/>
            <person name="Naranjo-Ortiz M."/>
            <person name="Looney B."/>
            <person name="Konkel Z."/>
            <person name="Slot J.C."/>
            <person name="Sakamoto Y."/>
            <person name="Steenwyk J.L."/>
            <person name="Rokas A."/>
            <person name="Carro J."/>
            <person name="Camarero S."/>
            <person name="Ferreira P."/>
            <person name="Molpeceres G."/>
            <person name="Ruiz-Duenas F.J."/>
            <person name="Serrano A."/>
            <person name="Henrissat B."/>
            <person name="Drula E."/>
            <person name="Hughes K.W."/>
            <person name="Mata J.L."/>
            <person name="Ishikawa N.K."/>
            <person name="Vargas-Isla R."/>
            <person name="Ushijima S."/>
            <person name="Smith C.A."/>
            <person name="Ahrendt S."/>
            <person name="Andreopoulos W."/>
            <person name="He G."/>
            <person name="Labutti K."/>
            <person name="Lipzen A."/>
            <person name="Ng V."/>
            <person name="Sandor L."/>
            <person name="Barry K."/>
            <person name="Martinez A.T."/>
            <person name="Xiao Y."/>
            <person name="Gibbons J.G."/>
            <person name="Terashima K."/>
            <person name="Hibbett D.S."/>
            <person name="Grigoriev I.V."/>
        </authorList>
    </citation>
    <scope>NUCLEOTIDE SEQUENCE</scope>
    <source>
        <strain evidence="1">TFB10827</strain>
    </source>
</reference>
<comment type="caution">
    <text evidence="1">The sequence shown here is derived from an EMBL/GenBank/DDBJ whole genome shotgun (WGS) entry which is preliminary data.</text>
</comment>
<sequence length="134" mass="14687">MKFTCVLYMSSTLNTIPSTVYDSLLLKLVAVLELTQKPDGISTPQAKQAVLQATNEFKSHLFNAKALAENLPGGELNIDDQDNVIKMLTILRDCKRDQLIDLSSRSTQVDSAVGSQMFNDVGMEIDSMASTPMT</sequence>
<gene>
    <name evidence="1" type="ORF">F5050DRAFT_1483264</name>
</gene>
<dbReference type="Proteomes" id="UP001163828">
    <property type="component" value="Unassembled WGS sequence"/>
</dbReference>
<evidence type="ECO:0000313" key="2">
    <source>
        <dbReference type="Proteomes" id="UP001163828"/>
    </source>
</evidence>
<keyword evidence="2" id="KW-1185">Reference proteome</keyword>
<name>A0ABQ8QF34_9AGAR</name>
<evidence type="ECO:0000313" key="1">
    <source>
        <dbReference type="EMBL" id="KAJ3997107.1"/>
    </source>
</evidence>
<protein>
    <recommendedName>
        <fullName evidence="3">Mediator of RNA polymerase II transcription subunit 9</fullName>
    </recommendedName>
</protein>
<proteinExistence type="predicted"/>
<evidence type="ECO:0008006" key="3">
    <source>
        <dbReference type="Google" id="ProtNLM"/>
    </source>
</evidence>
<organism evidence="1 2">
    <name type="scientific">Lentinula boryana</name>
    <dbReference type="NCBI Taxonomy" id="40481"/>
    <lineage>
        <taxon>Eukaryota</taxon>
        <taxon>Fungi</taxon>
        <taxon>Dikarya</taxon>
        <taxon>Basidiomycota</taxon>
        <taxon>Agaricomycotina</taxon>
        <taxon>Agaricomycetes</taxon>
        <taxon>Agaricomycetidae</taxon>
        <taxon>Agaricales</taxon>
        <taxon>Marasmiineae</taxon>
        <taxon>Omphalotaceae</taxon>
        <taxon>Lentinula</taxon>
    </lineage>
</organism>
<accession>A0ABQ8QF34</accession>
<dbReference type="EMBL" id="MU790592">
    <property type="protein sequence ID" value="KAJ3997107.1"/>
    <property type="molecule type" value="Genomic_DNA"/>
</dbReference>